<organism evidence="2 3">
    <name type="scientific">Stackebrandtia albiflava</name>
    <dbReference type="NCBI Taxonomy" id="406432"/>
    <lineage>
        <taxon>Bacteria</taxon>
        <taxon>Bacillati</taxon>
        <taxon>Actinomycetota</taxon>
        <taxon>Actinomycetes</taxon>
        <taxon>Glycomycetales</taxon>
        <taxon>Glycomycetaceae</taxon>
        <taxon>Stackebrandtia</taxon>
    </lineage>
</organism>
<feature type="compositionally biased region" description="Basic and acidic residues" evidence="1">
    <location>
        <begin position="45"/>
        <end position="62"/>
    </location>
</feature>
<name>A0A562V1W5_9ACTN</name>
<dbReference type="RefSeq" id="WP_147138562.1">
    <property type="nucleotide sequence ID" value="NZ_BAABIJ010000002.1"/>
</dbReference>
<feature type="region of interest" description="Disordered" evidence="1">
    <location>
        <begin position="1"/>
        <end position="62"/>
    </location>
</feature>
<reference evidence="2 3" key="1">
    <citation type="journal article" date="2013" name="Stand. Genomic Sci.">
        <title>Genomic Encyclopedia of Type Strains, Phase I: The one thousand microbial genomes (KMG-I) project.</title>
        <authorList>
            <person name="Kyrpides N.C."/>
            <person name="Woyke T."/>
            <person name="Eisen J.A."/>
            <person name="Garrity G."/>
            <person name="Lilburn T.G."/>
            <person name="Beck B.J."/>
            <person name="Whitman W.B."/>
            <person name="Hugenholtz P."/>
            <person name="Klenk H.P."/>
        </authorList>
    </citation>
    <scope>NUCLEOTIDE SEQUENCE [LARGE SCALE GENOMIC DNA]</scope>
    <source>
        <strain evidence="2 3">DSM 45044</strain>
    </source>
</reference>
<dbReference type="Proteomes" id="UP000321617">
    <property type="component" value="Unassembled WGS sequence"/>
</dbReference>
<evidence type="ECO:0000313" key="3">
    <source>
        <dbReference type="Proteomes" id="UP000321617"/>
    </source>
</evidence>
<dbReference type="AlphaFoldDB" id="A0A562V1W5"/>
<accession>A0A562V1W5</accession>
<evidence type="ECO:0000313" key="2">
    <source>
        <dbReference type="EMBL" id="TWJ11889.1"/>
    </source>
</evidence>
<proteinExistence type="predicted"/>
<gene>
    <name evidence="2" type="ORF">LX16_2627</name>
</gene>
<keyword evidence="3" id="KW-1185">Reference proteome</keyword>
<dbReference type="EMBL" id="VLLL01000006">
    <property type="protein sequence ID" value="TWJ11889.1"/>
    <property type="molecule type" value="Genomic_DNA"/>
</dbReference>
<protein>
    <submittedName>
        <fullName evidence="2">Uncharacterized protein</fullName>
    </submittedName>
</protein>
<comment type="caution">
    <text evidence="2">The sequence shown here is derived from an EMBL/GenBank/DDBJ whole genome shotgun (WGS) entry which is preliminary data.</text>
</comment>
<dbReference type="OrthoDB" id="4843807at2"/>
<sequence>MEVIPLSAPTPASRGDDDREVSFDDYEILPDQTRDDTDTGWGGYARRDDDSRLLEERPPHWG</sequence>
<evidence type="ECO:0000256" key="1">
    <source>
        <dbReference type="SAM" id="MobiDB-lite"/>
    </source>
</evidence>